<comment type="caution">
    <text evidence="1">The sequence shown here is derived from an EMBL/GenBank/DDBJ whole genome shotgun (WGS) entry which is preliminary data.</text>
</comment>
<dbReference type="EMBL" id="MU277187">
    <property type="protein sequence ID" value="KAI0069022.1"/>
    <property type="molecule type" value="Genomic_DNA"/>
</dbReference>
<gene>
    <name evidence="1" type="ORF">BV25DRAFT_74418</name>
</gene>
<proteinExistence type="predicted"/>
<evidence type="ECO:0000313" key="2">
    <source>
        <dbReference type="Proteomes" id="UP000814140"/>
    </source>
</evidence>
<name>A0ACB8TKN9_9AGAM</name>
<keyword evidence="2" id="KW-1185">Reference proteome</keyword>
<sequence>MTFQSTTFACSFMSRHGHALRLVARRAHPRMAHRSPRPRHLSSAPPSPKPSSPHAQFYTDLLPAMVPIALLGSAVFLGLQLLQSRLSLEKYLDEARAQVDALEAEVDALAARTGARRPEGVVSAEAKPRGWGLGAWFK</sequence>
<accession>A0ACB8TKN9</accession>
<protein>
    <submittedName>
        <fullName evidence="1">Uncharacterized protein</fullName>
    </submittedName>
</protein>
<reference evidence="1" key="2">
    <citation type="journal article" date="2022" name="New Phytol.">
        <title>Evolutionary transition to the ectomycorrhizal habit in the genomes of a hyperdiverse lineage of mushroom-forming fungi.</title>
        <authorList>
            <person name="Looney B."/>
            <person name="Miyauchi S."/>
            <person name="Morin E."/>
            <person name="Drula E."/>
            <person name="Courty P.E."/>
            <person name="Kohler A."/>
            <person name="Kuo A."/>
            <person name="LaButti K."/>
            <person name="Pangilinan J."/>
            <person name="Lipzen A."/>
            <person name="Riley R."/>
            <person name="Andreopoulos W."/>
            <person name="He G."/>
            <person name="Johnson J."/>
            <person name="Nolan M."/>
            <person name="Tritt A."/>
            <person name="Barry K.W."/>
            <person name="Grigoriev I.V."/>
            <person name="Nagy L.G."/>
            <person name="Hibbett D."/>
            <person name="Henrissat B."/>
            <person name="Matheny P.B."/>
            <person name="Labbe J."/>
            <person name="Martin F.M."/>
        </authorList>
    </citation>
    <scope>NUCLEOTIDE SEQUENCE</scope>
    <source>
        <strain evidence="1">HHB10654</strain>
    </source>
</reference>
<organism evidence="1 2">
    <name type="scientific">Artomyces pyxidatus</name>
    <dbReference type="NCBI Taxonomy" id="48021"/>
    <lineage>
        <taxon>Eukaryota</taxon>
        <taxon>Fungi</taxon>
        <taxon>Dikarya</taxon>
        <taxon>Basidiomycota</taxon>
        <taxon>Agaricomycotina</taxon>
        <taxon>Agaricomycetes</taxon>
        <taxon>Russulales</taxon>
        <taxon>Auriscalpiaceae</taxon>
        <taxon>Artomyces</taxon>
    </lineage>
</organism>
<dbReference type="Proteomes" id="UP000814140">
    <property type="component" value="Unassembled WGS sequence"/>
</dbReference>
<reference evidence="1" key="1">
    <citation type="submission" date="2021-03" db="EMBL/GenBank/DDBJ databases">
        <authorList>
            <consortium name="DOE Joint Genome Institute"/>
            <person name="Ahrendt S."/>
            <person name="Looney B.P."/>
            <person name="Miyauchi S."/>
            <person name="Morin E."/>
            <person name="Drula E."/>
            <person name="Courty P.E."/>
            <person name="Chicoki N."/>
            <person name="Fauchery L."/>
            <person name="Kohler A."/>
            <person name="Kuo A."/>
            <person name="Labutti K."/>
            <person name="Pangilinan J."/>
            <person name="Lipzen A."/>
            <person name="Riley R."/>
            <person name="Andreopoulos W."/>
            <person name="He G."/>
            <person name="Johnson J."/>
            <person name="Barry K.W."/>
            <person name="Grigoriev I.V."/>
            <person name="Nagy L."/>
            <person name="Hibbett D."/>
            <person name="Henrissat B."/>
            <person name="Matheny P.B."/>
            <person name="Labbe J."/>
            <person name="Martin F."/>
        </authorList>
    </citation>
    <scope>NUCLEOTIDE SEQUENCE</scope>
    <source>
        <strain evidence="1">HHB10654</strain>
    </source>
</reference>
<evidence type="ECO:0000313" key="1">
    <source>
        <dbReference type="EMBL" id="KAI0069022.1"/>
    </source>
</evidence>